<evidence type="ECO:0000313" key="5">
    <source>
        <dbReference type="EMBL" id="WRT69856.1"/>
    </source>
</evidence>
<reference evidence="5 6" key="1">
    <citation type="submission" date="2024-01" db="EMBL/GenBank/DDBJ databases">
        <title>Comparative genomics of Cryptococcus and Kwoniella reveals pathogenesis evolution and contrasting modes of karyotype evolution via chromosome fusion or intercentromeric recombination.</title>
        <authorList>
            <person name="Coelho M.A."/>
            <person name="David-Palma M."/>
            <person name="Shea T."/>
            <person name="Bowers K."/>
            <person name="McGinley-Smith S."/>
            <person name="Mohammad A.W."/>
            <person name="Gnirke A."/>
            <person name="Yurkov A.M."/>
            <person name="Nowrousian M."/>
            <person name="Sun S."/>
            <person name="Cuomo C.A."/>
            <person name="Heitman J."/>
        </authorList>
    </citation>
    <scope>NUCLEOTIDE SEQUENCE [LARGE SCALE GENOMIC DNA]</scope>
    <source>
        <strain evidence="5">CBS 11374</strain>
    </source>
</reference>
<gene>
    <name evidence="5" type="ORF">IL334_006847</name>
</gene>
<feature type="region of interest" description="Disordered" evidence="3">
    <location>
        <begin position="428"/>
        <end position="505"/>
    </location>
</feature>
<keyword evidence="1 2" id="KW-0694">RNA-binding</keyword>
<dbReference type="Gene3D" id="3.30.70.330">
    <property type="match status" value="2"/>
</dbReference>
<evidence type="ECO:0000256" key="1">
    <source>
        <dbReference type="ARBA" id="ARBA00022884"/>
    </source>
</evidence>
<dbReference type="PROSITE" id="PS50102">
    <property type="entry name" value="RRM"/>
    <property type="match status" value="2"/>
</dbReference>
<evidence type="ECO:0000256" key="2">
    <source>
        <dbReference type="PROSITE-ProRule" id="PRU00176"/>
    </source>
</evidence>
<protein>
    <recommendedName>
        <fullName evidence="4">RRM domain-containing protein</fullName>
    </recommendedName>
</protein>
<evidence type="ECO:0000256" key="3">
    <source>
        <dbReference type="SAM" id="MobiDB-lite"/>
    </source>
</evidence>
<dbReference type="InterPro" id="IPR000504">
    <property type="entry name" value="RRM_dom"/>
</dbReference>
<dbReference type="InterPro" id="IPR050502">
    <property type="entry name" value="Euk_RNA-bind_prot"/>
</dbReference>
<feature type="domain" description="RRM" evidence="4">
    <location>
        <begin position="177"/>
        <end position="254"/>
    </location>
</feature>
<dbReference type="PANTHER" id="PTHR48025">
    <property type="entry name" value="OS02G0815200 PROTEIN"/>
    <property type="match status" value="1"/>
</dbReference>
<proteinExistence type="predicted"/>
<dbReference type="SMART" id="SM00360">
    <property type="entry name" value="RRM"/>
    <property type="match status" value="2"/>
</dbReference>
<evidence type="ECO:0000313" key="6">
    <source>
        <dbReference type="Proteomes" id="UP001329825"/>
    </source>
</evidence>
<dbReference type="SUPFAM" id="SSF54928">
    <property type="entry name" value="RNA-binding domain, RBD"/>
    <property type="match status" value="2"/>
</dbReference>
<dbReference type="Pfam" id="PF00076">
    <property type="entry name" value="RRM_1"/>
    <property type="match status" value="2"/>
</dbReference>
<feature type="region of interest" description="Disordered" evidence="3">
    <location>
        <begin position="1"/>
        <end position="27"/>
    </location>
</feature>
<dbReference type="CDD" id="cd00590">
    <property type="entry name" value="RRM_SF"/>
    <property type="match status" value="2"/>
</dbReference>
<organism evidence="5 6">
    <name type="scientific">Kwoniella shivajii</name>
    <dbReference type="NCBI Taxonomy" id="564305"/>
    <lineage>
        <taxon>Eukaryota</taxon>
        <taxon>Fungi</taxon>
        <taxon>Dikarya</taxon>
        <taxon>Basidiomycota</taxon>
        <taxon>Agaricomycotina</taxon>
        <taxon>Tremellomycetes</taxon>
        <taxon>Tremellales</taxon>
        <taxon>Cryptococcaceae</taxon>
        <taxon>Kwoniella</taxon>
    </lineage>
</organism>
<feature type="compositionally biased region" description="Low complexity" evidence="3">
    <location>
        <begin position="446"/>
        <end position="467"/>
    </location>
</feature>
<feature type="domain" description="RRM" evidence="4">
    <location>
        <begin position="280"/>
        <end position="354"/>
    </location>
</feature>
<sequence>MSNKEVPLPSSIPGSPDPPTTDFRQEDAHQGFSIANSKEGTPRAPNNELRIYCLNPAVTAENLISFFSGTTRVLGVLIHPQPTTGATLQWAQLWVESQEELQRCMTLREHLAPSGITLSKAPSTGAPPIQGLLTPELDTLALEVRAPPTPPSLSRNMRSDLVGLGYRHIDPAGPLPRNLYVMGLPLDLTQMQFKSLFSQYGMVEHSTLLSQLDGMGRRRGFILMSTHREATEVMKAMNGTWIEGFKIDVSWAIVQREARNIGQIVHPPALPARRELSEECAVLVENLDPEYFPNAGAIRDIFNAFGPVARVSIVSVTPLHAVIHFDHEVSATALLNANGLSLGGRPVHTRRYIRPALQSVGPHRREILSSGQFSFDPFCTDYGNRFSNFNMLGSSGSLTSTSLNANSEPFVPIPFHNARWLSASNDRTSANPHFDNPRYANDGHSSSDVSLTNSNSGSTKTSSTNTGARANMTENKATLDQHDKNWPLPSATVPVGQSRWTSAPS</sequence>
<name>A0ABZ1D7R6_9TREE</name>
<dbReference type="EMBL" id="CP141889">
    <property type="protein sequence ID" value="WRT69856.1"/>
    <property type="molecule type" value="Genomic_DNA"/>
</dbReference>
<dbReference type="PANTHER" id="PTHR48025:SF1">
    <property type="entry name" value="RRM DOMAIN-CONTAINING PROTEIN"/>
    <property type="match status" value="1"/>
</dbReference>
<evidence type="ECO:0000259" key="4">
    <source>
        <dbReference type="PROSITE" id="PS50102"/>
    </source>
</evidence>
<accession>A0ABZ1D7R6</accession>
<dbReference type="InterPro" id="IPR012677">
    <property type="entry name" value="Nucleotide-bd_a/b_plait_sf"/>
</dbReference>
<dbReference type="RefSeq" id="XP_062794595.1">
    <property type="nucleotide sequence ID" value="XM_062938544.1"/>
</dbReference>
<keyword evidence="6" id="KW-1185">Reference proteome</keyword>
<dbReference type="Proteomes" id="UP001329825">
    <property type="component" value="Chromosome 9"/>
</dbReference>
<dbReference type="InterPro" id="IPR035979">
    <property type="entry name" value="RBD_domain_sf"/>
</dbReference>
<dbReference type="GeneID" id="87958977"/>